<dbReference type="RefSeq" id="WP_071554751.1">
    <property type="nucleotide sequence ID" value="NZ_CP017886.1"/>
</dbReference>
<name>A0A1J0ERQ9_9PSED</name>
<evidence type="ECO:0000313" key="3">
    <source>
        <dbReference type="Proteomes" id="UP000182567"/>
    </source>
</evidence>
<organism evidence="2 3">
    <name type="scientific">Pseudomonas frederiksbergensis</name>
    <dbReference type="NCBI Taxonomy" id="104087"/>
    <lineage>
        <taxon>Bacteria</taxon>
        <taxon>Pseudomonadati</taxon>
        <taxon>Pseudomonadota</taxon>
        <taxon>Gammaproteobacteria</taxon>
        <taxon>Pseudomonadales</taxon>
        <taxon>Pseudomonadaceae</taxon>
        <taxon>Pseudomonas</taxon>
    </lineage>
</organism>
<dbReference type="GeneID" id="46911231"/>
<dbReference type="Proteomes" id="UP000182567">
    <property type="component" value="Chromosome"/>
</dbReference>
<reference evidence="3" key="1">
    <citation type="submission" date="2016-10" db="EMBL/GenBank/DDBJ databases">
        <title>Pseudomonas frederiksbergensis ERGS4:02 complete genome.</title>
        <authorList>
            <person name="Kumar R."/>
            <person name="Acharya V."/>
            <person name="Singh D."/>
        </authorList>
    </citation>
    <scope>NUCLEOTIDE SEQUENCE [LARGE SCALE GENOMIC DNA]</scope>
    <source>
        <strain evidence="3">ERGS4:02</strain>
    </source>
</reference>
<feature type="transmembrane region" description="Helical" evidence="1">
    <location>
        <begin position="171"/>
        <end position="188"/>
    </location>
</feature>
<proteinExistence type="predicted"/>
<feature type="transmembrane region" description="Helical" evidence="1">
    <location>
        <begin position="49"/>
        <end position="75"/>
    </location>
</feature>
<dbReference type="Pfam" id="PF04403">
    <property type="entry name" value="PqiA"/>
    <property type="match status" value="1"/>
</dbReference>
<evidence type="ECO:0000313" key="2">
    <source>
        <dbReference type="EMBL" id="APC18512.1"/>
    </source>
</evidence>
<dbReference type="OrthoDB" id="9807787at2"/>
<dbReference type="AlphaFoldDB" id="A0A1J0ERQ9"/>
<sequence>MTRTDHLIICEHCDCVYEKVALAKHQTALCPRCGGVLQRHNGLSVEQRLALSLTAAVLWIFANFYPVMSISLQGLKNSATLWDSVLALSQGPITFMAMVAAIAMIIAPVIQLLLLIWVLSYALAARRSPAFKLCMRWLETLRPWSMLEVCLLGAMVAVFKLAGLLDVLPGIGLFALAVLSLLLIRIAGRDVRDLWEIL</sequence>
<gene>
    <name evidence="2" type="ORF">BLL42_23400</name>
</gene>
<feature type="transmembrane region" description="Helical" evidence="1">
    <location>
        <begin position="95"/>
        <end position="123"/>
    </location>
</feature>
<keyword evidence="1" id="KW-1133">Transmembrane helix</keyword>
<dbReference type="InterPro" id="IPR007498">
    <property type="entry name" value="PqiA-like"/>
</dbReference>
<keyword evidence="1" id="KW-0812">Transmembrane</keyword>
<protein>
    <submittedName>
        <fullName evidence="2">Paraquat-inducible membrane protein A</fullName>
    </submittedName>
</protein>
<evidence type="ECO:0000256" key="1">
    <source>
        <dbReference type="SAM" id="Phobius"/>
    </source>
</evidence>
<feature type="transmembrane region" description="Helical" evidence="1">
    <location>
        <begin position="144"/>
        <end position="165"/>
    </location>
</feature>
<keyword evidence="1" id="KW-0472">Membrane</keyword>
<accession>A0A1J0ERQ9</accession>
<dbReference type="EMBL" id="CP017886">
    <property type="protein sequence ID" value="APC18512.1"/>
    <property type="molecule type" value="Genomic_DNA"/>
</dbReference>